<evidence type="ECO:0000313" key="12">
    <source>
        <dbReference type="Proteomes" id="UP001501599"/>
    </source>
</evidence>
<evidence type="ECO:0000256" key="3">
    <source>
        <dbReference type="ARBA" id="ARBA00022475"/>
    </source>
</evidence>
<keyword evidence="6 9" id="KW-1133">Transmembrane helix</keyword>
<keyword evidence="4 9" id="KW-0812">Transmembrane</keyword>
<dbReference type="PANTHER" id="PTHR42982">
    <property type="entry name" value="SEC-INDEPENDENT PROTEIN TRANSLOCASE PROTEIN TATA"/>
    <property type="match status" value="1"/>
</dbReference>
<evidence type="ECO:0000256" key="4">
    <source>
        <dbReference type="ARBA" id="ARBA00022692"/>
    </source>
</evidence>
<dbReference type="PANTHER" id="PTHR42982:SF1">
    <property type="entry name" value="SEC-INDEPENDENT PROTEIN TRANSLOCASE PROTEIN TATA"/>
    <property type="match status" value="1"/>
</dbReference>
<evidence type="ECO:0000256" key="5">
    <source>
        <dbReference type="ARBA" id="ARBA00022927"/>
    </source>
</evidence>
<dbReference type="EMBL" id="BAAAQT010000005">
    <property type="protein sequence ID" value="GAA2173163.1"/>
    <property type="molecule type" value="Genomic_DNA"/>
</dbReference>
<evidence type="ECO:0000256" key="8">
    <source>
        <dbReference type="ARBA" id="ARBA00023136"/>
    </source>
</evidence>
<dbReference type="Proteomes" id="UP001501599">
    <property type="component" value="Unassembled WGS sequence"/>
</dbReference>
<feature type="transmembrane region" description="Helical" evidence="9">
    <location>
        <begin position="12"/>
        <end position="30"/>
    </location>
</feature>
<comment type="similarity">
    <text evidence="9">Belongs to the TatA/E family.</text>
</comment>
<comment type="caution">
    <text evidence="11">The sequence shown here is derived from an EMBL/GenBank/DDBJ whole genome shotgun (WGS) entry which is preliminary data.</text>
</comment>
<dbReference type="InterPro" id="IPR003369">
    <property type="entry name" value="TatA/B/E"/>
</dbReference>
<keyword evidence="7 9" id="KW-0811">Translocation</keyword>
<accession>A0ABN3APP2</accession>
<evidence type="ECO:0000256" key="6">
    <source>
        <dbReference type="ARBA" id="ARBA00022989"/>
    </source>
</evidence>
<comment type="subunit">
    <text evidence="9">The Tat system comprises two distinct complexes: a TatABC complex, containing multiple copies of TatA, TatB and TatC subunits, and a separate TatA complex, containing only TatA subunits. Substrates initially bind to the TatABC complex, which probably triggers association of the separate TatA complex to form the active translocon.</text>
</comment>
<organism evidence="11 12">
    <name type="scientific">Agrococcus versicolor</name>
    <dbReference type="NCBI Taxonomy" id="501482"/>
    <lineage>
        <taxon>Bacteria</taxon>
        <taxon>Bacillati</taxon>
        <taxon>Actinomycetota</taxon>
        <taxon>Actinomycetes</taxon>
        <taxon>Micrococcales</taxon>
        <taxon>Microbacteriaceae</taxon>
        <taxon>Agrococcus</taxon>
    </lineage>
</organism>
<keyword evidence="2 9" id="KW-0813">Transport</keyword>
<reference evidence="11 12" key="1">
    <citation type="journal article" date="2019" name="Int. J. Syst. Evol. Microbiol.">
        <title>The Global Catalogue of Microorganisms (GCM) 10K type strain sequencing project: providing services to taxonomists for standard genome sequencing and annotation.</title>
        <authorList>
            <consortium name="The Broad Institute Genomics Platform"/>
            <consortium name="The Broad Institute Genome Sequencing Center for Infectious Disease"/>
            <person name="Wu L."/>
            <person name="Ma J."/>
        </authorList>
    </citation>
    <scope>NUCLEOTIDE SEQUENCE [LARGE SCALE GENOMIC DNA]</scope>
    <source>
        <strain evidence="11 12">JCM 16026</strain>
    </source>
</reference>
<sequence>MGGFGANLASHWWVILIIVVLIFGATRLPMLAKGVGESINIFKREVKKDGAGPEDEPTATTTSSDTRDTK</sequence>
<keyword evidence="5 9" id="KW-0653">Protein transport</keyword>
<evidence type="ECO:0000256" key="2">
    <source>
        <dbReference type="ARBA" id="ARBA00022448"/>
    </source>
</evidence>
<keyword evidence="8 9" id="KW-0472">Membrane</keyword>
<proteinExistence type="inferred from homology"/>
<comment type="subcellular location">
    <subcellularLocation>
        <location evidence="1 9">Cell membrane</location>
        <topology evidence="1 9">Single-pass membrane protein</topology>
    </subcellularLocation>
</comment>
<evidence type="ECO:0000256" key="1">
    <source>
        <dbReference type="ARBA" id="ARBA00004162"/>
    </source>
</evidence>
<evidence type="ECO:0000256" key="10">
    <source>
        <dbReference type="SAM" id="MobiDB-lite"/>
    </source>
</evidence>
<comment type="function">
    <text evidence="9">Part of the twin-arginine translocation (Tat) system that transports large folded proteins containing a characteristic twin-arginine motif in their signal peptide across membranes. TatA could form the protein-conducting channel of the Tat system.</text>
</comment>
<keyword evidence="3 9" id="KW-1003">Cell membrane</keyword>
<dbReference type="Pfam" id="PF02416">
    <property type="entry name" value="TatA_B_E"/>
    <property type="match status" value="1"/>
</dbReference>
<name>A0ABN3APP2_9MICO</name>
<keyword evidence="12" id="KW-1185">Reference proteome</keyword>
<evidence type="ECO:0000256" key="9">
    <source>
        <dbReference type="HAMAP-Rule" id="MF_00236"/>
    </source>
</evidence>
<dbReference type="RefSeq" id="WP_344342083.1">
    <property type="nucleotide sequence ID" value="NZ_BAAAQT010000005.1"/>
</dbReference>
<evidence type="ECO:0000313" key="11">
    <source>
        <dbReference type="EMBL" id="GAA2173163.1"/>
    </source>
</evidence>
<evidence type="ECO:0000256" key="7">
    <source>
        <dbReference type="ARBA" id="ARBA00023010"/>
    </source>
</evidence>
<gene>
    <name evidence="9" type="primary">tatA</name>
    <name evidence="11" type="ORF">GCM10009846_14000</name>
</gene>
<dbReference type="Gene3D" id="1.20.5.3310">
    <property type="match status" value="1"/>
</dbReference>
<dbReference type="HAMAP" id="MF_00236">
    <property type="entry name" value="TatA_E"/>
    <property type="match status" value="1"/>
</dbReference>
<dbReference type="InterPro" id="IPR006312">
    <property type="entry name" value="TatA/E"/>
</dbReference>
<feature type="region of interest" description="Disordered" evidence="10">
    <location>
        <begin position="46"/>
        <end position="70"/>
    </location>
</feature>
<protein>
    <recommendedName>
        <fullName evidence="9">Sec-independent protein translocase protein TatA</fullName>
    </recommendedName>
</protein>